<sequence>MEVTCEWKALLAVGKALSRKSRWPFPLFLRFHLPLPTFLPPLLCSFNHYSSSDQSNLQKIPLISTLNLSQSSSSSFSVHNRRLKIPLLSTSLSSASFYAFLLGSQHSFVSMLKFI</sequence>
<accession>A0ABP0YXW1</accession>
<name>A0ABP0YXW1_9ROSI</name>
<evidence type="ECO:0000313" key="2">
    <source>
        <dbReference type="Proteomes" id="UP001642487"/>
    </source>
</evidence>
<proteinExistence type="predicted"/>
<gene>
    <name evidence="1" type="ORF">CITCOLO1_LOCUS17642</name>
</gene>
<protein>
    <submittedName>
        <fullName evidence="1">Uncharacterized protein</fullName>
    </submittedName>
</protein>
<keyword evidence="2" id="KW-1185">Reference proteome</keyword>
<reference evidence="1 2" key="1">
    <citation type="submission" date="2024-03" db="EMBL/GenBank/DDBJ databases">
        <authorList>
            <person name="Gkanogiannis A."/>
            <person name="Becerra Lopez-Lavalle L."/>
        </authorList>
    </citation>
    <scope>NUCLEOTIDE SEQUENCE [LARGE SCALE GENOMIC DNA]</scope>
</reference>
<dbReference type="EMBL" id="OZ021741">
    <property type="protein sequence ID" value="CAK9325382.1"/>
    <property type="molecule type" value="Genomic_DNA"/>
</dbReference>
<evidence type="ECO:0000313" key="1">
    <source>
        <dbReference type="EMBL" id="CAK9325382.1"/>
    </source>
</evidence>
<organism evidence="1 2">
    <name type="scientific">Citrullus colocynthis</name>
    <name type="common">colocynth</name>
    <dbReference type="NCBI Taxonomy" id="252529"/>
    <lineage>
        <taxon>Eukaryota</taxon>
        <taxon>Viridiplantae</taxon>
        <taxon>Streptophyta</taxon>
        <taxon>Embryophyta</taxon>
        <taxon>Tracheophyta</taxon>
        <taxon>Spermatophyta</taxon>
        <taxon>Magnoliopsida</taxon>
        <taxon>eudicotyledons</taxon>
        <taxon>Gunneridae</taxon>
        <taxon>Pentapetalae</taxon>
        <taxon>rosids</taxon>
        <taxon>fabids</taxon>
        <taxon>Cucurbitales</taxon>
        <taxon>Cucurbitaceae</taxon>
        <taxon>Benincaseae</taxon>
        <taxon>Citrullus</taxon>
    </lineage>
</organism>
<dbReference type="Proteomes" id="UP001642487">
    <property type="component" value="Chromosome 7"/>
</dbReference>